<evidence type="ECO:0000313" key="2">
    <source>
        <dbReference type="Proteomes" id="UP000028524"/>
    </source>
</evidence>
<feature type="non-terminal residue" evidence="1">
    <location>
        <position position="25"/>
    </location>
</feature>
<name>A0A084QX72_STAC4</name>
<dbReference type="HOGENOM" id="CLU_3420638_0_0_1"/>
<accession>A0A084QX72</accession>
<feature type="non-terminal residue" evidence="1">
    <location>
        <position position="1"/>
    </location>
</feature>
<evidence type="ECO:0000313" key="1">
    <source>
        <dbReference type="EMBL" id="KFA68557.1"/>
    </source>
</evidence>
<keyword evidence="2" id="KW-1185">Reference proteome</keyword>
<dbReference type="EMBL" id="KL659821">
    <property type="protein sequence ID" value="KFA68557.1"/>
    <property type="molecule type" value="Genomic_DNA"/>
</dbReference>
<dbReference type="AlphaFoldDB" id="A0A084QX72"/>
<organism evidence="1 2">
    <name type="scientific">Stachybotrys chlorohalonatus (strain IBT 40285)</name>
    <dbReference type="NCBI Taxonomy" id="1283841"/>
    <lineage>
        <taxon>Eukaryota</taxon>
        <taxon>Fungi</taxon>
        <taxon>Dikarya</taxon>
        <taxon>Ascomycota</taxon>
        <taxon>Pezizomycotina</taxon>
        <taxon>Sordariomycetes</taxon>
        <taxon>Hypocreomycetidae</taxon>
        <taxon>Hypocreales</taxon>
        <taxon>Stachybotryaceae</taxon>
        <taxon>Stachybotrys</taxon>
    </lineage>
</organism>
<proteinExistence type="predicted"/>
<sequence length="25" mass="2663">PIVKHELSAGLHPLSARPIRSGHSC</sequence>
<dbReference type="Proteomes" id="UP000028524">
    <property type="component" value="Unassembled WGS sequence"/>
</dbReference>
<protein>
    <submittedName>
        <fullName evidence="1">Uncharacterized protein</fullName>
    </submittedName>
</protein>
<dbReference type="InParanoid" id="A0A084QX72"/>
<reference evidence="1 2" key="1">
    <citation type="journal article" date="2014" name="BMC Genomics">
        <title>Comparative genome sequencing reveals chemotype-specific gene clusters in the toxigenic black mold Stachybotrys.</title>
        <authorList>
            <person name="Semeiks J."/>
            <person name="Borek D."/>
            <person name="Otwinowski Z."/>
            <person name="Grishin N.V."/>
        </authorList>
    </citation>
    <scope>NUCLEOTIDE SEQUENCE [LARGE SCALE GENOMIC DNA]</scope>
    <source>
        <strain evidence="1 2">IBT 40285</strain>
    </source>
</reference>
<gene>
    <name evidence="1" type="ORF">S40285_10830</name>
</gene>